<reference evidence="4" key="1">
    <citation type="submission" date="2022-01" db="UniProtKB">
        <authorList>
            <consortium name="EnsemblMetazoa"/>
        </authorList>
    </citation>
    <scope>IDENTIFICATION</scope>
</reference>
<dbReference type="InterPro" id="IPR052281">
    <property type="entry name" value="GAREM"/>
</dbReference>
<evidence type="ECO:0000256" key="1">
    <source>
        <dbReference type="ARBA" id="ARBA00022553"/>
    </source>
</evidence>
<dbReference type="PANTHER" id="PTHR14454">
    <property type="entry name" value="GRB2-ASSOCIATED AND REGULATOR OF MAPK PROTEIN FAMILY MEMBER"/>
    <property type="match status" value="1"/>
</dbReference>
<feature type="region of interest" description="Disordered" evidence="2">
    <location>
        <begin position="395"/>
        <end position="503"/>
    </location>
</feature>
<dbReference type="InterPro" id="IPR025946">
    <property type="entry name" value="CABIT_dom"/>
</dbReference>
<dbReference type="AlphaFoldDB" id="A0A8I6RMY3"/>
<name>A0A8I6RMY3_CIMLE</name>
<feature type="domain" description="CABIT" evidence="3">
    <location>
        <begin position="30"/>
        <end position="293"/>
    </location>
</feature>
<evidence type="ECO:0000313" key="4">
    <source>
        <dbReference type="EnsemblMetazoa" id="XP_014249461.1"/>
    </source>
</evidence>
<evidence type="ECO:0000259" key="3">
    <source>
        <dbReference type="Pfam" id="PF12736"/>
    </source>
</evidence>
<evidence type="ECO:0000313" key="5">
    <source>
        <dbReference type="Proteomes" id="UP000494040"/>
    </source>
</evidence>
<dbReference type="OrthoDB" id="6077228at2759"/>
<feature type="compositionally biased region" description="Polar residues" evidence="2">
    <location>
        <begin position="523"/>
        <end position="535"/>
    </location>
</feature>
<dbReference type="Proteomes" id="UP000494040">
    <property type="component" value="Unassembled WGS sequence"/>
</dbReference>
<gene>
    <name evidence="4" type="primary">106666642</name>
</gene>
<evidence type="ECO:0000256" key="2">
    <source>
        <dbReference type="SAM" id="MobiDB-lite"/>
    </source>
</evidence>
<keyword evidence="5" id="KW-1185">Reference proteome</keyword>
<keyword evidence="1" id="KW-0597">Phosphoprotein</keyword>
<feature type="region of interest" description="Disordered" evidence="2">
    <location>
        <begin position="572"/>
        <end position="598"/>
    </location>
</feature>
<feature type="compositionally biased region" description="Polar residues" evidence="2">
    <location>
        <begin position="471"/>
        <end position="490"/>
    </location>
</feature>
<organism evidence="4 5">
    <name type="scientific">Cimex lectularius</name>
    <name type="common">Bed bug</name>
    <name type="synonym">Acanthia lectularia</name>
    <dbReference type="NCBI Taxonomy" id="79782"/>
    <lineage>
        <taxon>Eukaryota</taxon>
        <taxon>Metazoa</taxon>
        <taxon>Ecdysozoa</taxon>
        <taxon>Arthropoda</taxon>
        <taxon>Hexapoda</taxon>
        <taxon>Insecta</taxon>
        <taxon>Pterygota</taxon>
        <taxon>Neoptera</taxon>
        <taxon>Paraneoptera</taxon>
        <taxon>Hemiptera</taxon>
        <taxon>Heteroptera</taxon>
        <taxon>Panheteroptera</taxon>
        <taxon>Cimicomorpha</taxon>
        <taxon>Cimicidae</taxon>
        <taxon>Cimex</taxon>
    </lineage>
</organism>
<dbReference type="Pfam" id="PF12736">
    <property type="entry name" value="CABIT"/>
    <property type="match status" value="1"/>
</dbReference>
<dbReference type="EnsemblMetazoa" id="XM_014393975.2">
    <property type="protein sequence ID" value="XP_014249461.1"/>
    <property type="gene ID" value="LOC106666642"/>
</dbReference>
<accession>A0A8I6RMY3</accession>
<dbReference type="PANTHER" id="PTHR14454:SF11">
    <property type="entry name" value="SERRANO, ISOFORM F"/>
    <property type="match status" value="1"/>
</dbReference>
<dbReference type="OMA" id="VNHYHHS"/>
<feature type="compositionally biased region" description="Basic and acidic residues" evidence="2">
    <location>
        <begin position="443"/>
        <end position="452"/>
    </location>
</feature>
<sequence>MATDGQIIVAAARWSDEALYLKDFTNNRTFPVVVKFVKGQYGGFGVPSLPNPGLQSTALLLSTGNKHKILAQAVKIKEGRRVVGVGPKIEIPESYPGYFELLSEEGRGMKAIETVAELARKMPDTGFLVREPIRALMAKTDGQGVLCTNGLRTVLIGETLFPVTEAQLNGYKMRFLQCMDSKNEFVFLGYDQRGKFSILAKEDHISGVHTARNLLSKRMPLTVRLVHGPPPKGLKSSSHSVQELRLLAVIEEENVFALPLQKDISNVVSLPLAAALKLQTARNADLLKTMKEFNRLCEKGTSLVNEVADRAHVLDGKLSETKIGRAGATSRYSQIKTGYFLRRSASLDSPSVTSYTWMNTDNENREPNISGDDYDDIDQIYDYVRGFAPLPKNIKSPFAEPTHPTTEHAASAPLSNSNNDRFRPEPPPIETIPTKKQQFSNPKAEKRTRKEAAYNNPSSRHDKSGIPSLYVKNSNSQRGRVLRQKSSSPMKDQPPGKTGSPVVSVRYKSLNNLHQAMDMDGTLDSSHSGGRTSGDSGAGVKLPEKRSRRLSRPLSLTNLVWEICRPQEIQSSQLRKPSNPYKITPEHNHPTRIGTLYL</sequence>
<proteinExistence type="predicted"/>
<feature type="region of interest" description="Disordered" evidence="2">
    <location>
        <begin position="519"/>
        <end position="549"/>
    </location>
</feature>
<protein>
    <recommendedName>
        <fullName evidence="3">CABIT domain-containing protein</fullName>
    </recommendedName>
</protein>
<dbReference type="KEGG" id="clec:106666642"/>